<dbReference type="PROSITE" id="PS00028">
    <property type="entry name" value="ZINC_FINGER_C2H2_1"/>
    <property type="match status" value="1"/>
</dbReference>
<dbReference type="AlphaFoldDB" id="A0A0M3JSG0"/>
<dbReference type="InterPro" id="IPR013083">
    <property type="entry name" value="Znf_RING/FYVE/PHD"/>
</dbReference>
<evidence type="ECO:0000313" key="6">
    <source>
        <dbReference type="WBParaSite" id="ASIM_0001090901-mRNA-1"/>
    </source>
</evidence>
<dbReference type="InterPro" id="IPR017455">
    <property type="entry name" value="Znf_FYVE-rel"/>
</dbReference>
<evidence type="ECO:0000256" key="3">
    <source>
        <dbReference type="ARBA" id="ARBA00022833"/>
    </source>
</evidence>
<evidence type="ECO:0000256" key="1">
    <source>
        <dbReference type="ARBA" id="ARBA00022723"/>
    </source>
</evidence>
<protein>
    <submittedName>
        <fullName evidence="6">Rabenosyn-5 (inferred by orthology to a human protein)</fullName>
    </submittedName>
</protein>
<feature type="domain" description="FYVE-type" evidence="5">
    <location>
        <begin position="184"/>
        <end position="218"/>
    </location>
</feature>
<name>A0A0M3JSG0_ANISI</name>
<dbReference type="SMART" id="SM00064">
    <property type="entry name" value="FYVE"/>
    <property type="match status" value="1"/>
</dbReference>
<dbReference type="PANTHER" id="PTHR13510:SF44">
    <property type="entry name" value="RABENOSYN-5"/>
    <property type="match status" value="1"/>
</dbReference>
<keyword evidence="1" id="KW-0479">Metal-binding</keyword>
<proteinExistence type="predicted"/>
<dbReference type="PROSITE" id="PS50178">
    <property type="entry name" value="ZF_FYVE"/>
    <property type="match status" value="1"/>
</dbReference>
<dbReference type="GO" id="GO:0008270">
    <property type="term" value="F:zinc ion binding"/>
    <property type="evidence" value="ECO:0007669"/>
    <property type="project" value="UniProtKB-KW"/>
</dbReference>
<dbReference type="Pfam" id="PF11464">
    <property type="entry name" value="Rbsn"/>
    <property type="match status" value="1"/>
</dbReference>
<dbReference type="Pfam" id="PF01363">
    <property type="entry name" value="FYVE"/>
    <property type="match status" value="1"/>
</dbReference>
<dbReference type="Gene3D" id="4.10.860.20">
    <property type="entry name" value="Rabenosyn, Rab binding domain"/>
    <property type="match status" value="1"/>
</dbReference>
<dbReference type="SUPFAM" id="SSF57903">
    <property type="entry name" value="FYVE/PHD zinc finger"/>
    <property type="match status" value="1"/>
</dbReference>
<evidence type="ECO:0000256" key="2">
    <source>
        <dbReference type="ARBA" id="ARBA00022771"/>
    </source>
</evidence>
<dbReference type="InterPro" id="IPR000306">
    <property type="entry name" value="Znf_FYVE"/>
</dbReference>
<dbReference type="WBParaSite" id="ASIM_0001090901-mRNA-1">
    <property type="protein sequence ID" value="ASIM_0001090901-mRNA-1"/>
    <property type="gene ID" value="ASIM_0001090901"/>
</dbReference>
<dbReference type="InterPro" id="IPR036531">
    <property type="entry name" value="Rbsn_Rab-bd_sf"/>
</dbReference>
<dbReference type="InterPro" id="IPR021565">
    <property type="entry name" value="Rbsn_Rab-bd"/>
</dbReference>
<dbReference type="SUPFAM" id="SSF140125">
    <property type="entry name" value="Rabenosyn-5 Rab-binding domain-like"/>
    <property type="match status" value="1"/>
</dbReference>
<evidence type="ECO:0000256" key="4">
    <source>
        <dbReference type="PROSITE-ProRule" id="PRU00091"/>
    </source>
</evidence>
<evidence type="ECO:0000259" key="5">
    <source>
        <dbReference type="PROSITE" id="PS50178"/>
    </source>
</evidence>
<dbReference type="InterPro" id="IPR011011">
    <property type="entry name" value="Znf_FYVE_PHD"/>
</dbReference>
<dbReference type="Gene3D" id="3.30.40.10">
    <property type="entry name" value="Zinc/RING finger domain, C3HC4 (zinc finger)"/>
    <property type="match status" value="1"/>
</dbReference>
<keyword evidence="3" id="KW-0862">Zinc</keyword>
<keyword evidence="2 4" id="KW-0863">Zinc-finger</keyword>
<organism evidence="6">
    <name type="scientific">Anisakis simplex</name>
    <name type="common">Herring worm</name>
    <dbReference type="NCBI Taxonomy" id="6269"/>
    <lineage>
        <taxon>Eukaryota</taxon>
        <taxon>Metazoa</taxon>
        <taxon>Ecdysozoa</taxon>
        <taxon>Nematoda</taxon>
        <taxon>Chromadorea</taxon>
        <taxon>Rhabditida</taxon>
        <taxon>Spirurina</taxon>
        <taxon>Ascaridomorpha</taxon>
        <taxon>Ascaridoidea</taxon>
        <taxon>Anisakidae</taxon>
        <taxon>Anisakis</taxon>
        <taxon>Anisakis simplex complex</taxon>
    </lineage>
</organism>
<accession>A0A0M3JSG0</accession>
<dbReference type="PANTHER" id="PTHR13510">
    <property type="entry name" value="FYVE-FINGER-CONTAINING RAB5 EFFECTOR PROTEIN RABENOSYN-5-RELATED"/>
    <property type="match status" value="1"/>
</dbReference>
<dbReference type="InterPro" id="IPR052727">
    <property type="entry name" value="Rab4/Rab5_effector"/>
</dbReference>
<dbReference type="InterPro" id="IPR013087">
    <property type="entry name" value="Znf_C2H2_type"/>
</dbReference>
<reference evidence="6" key="1">
    <citation type="submission" date="2017-02" db="UniProtKB">
        <authorList>
            <consortium name="WormBaseParasite"/>
        </authorList>
    </citation>
    <scope>IDENTIFICATION</scope>
</reference>
<sequence>LERAVLSESSMEGDGNETIEEGINIRQGFLCPFCLEDLGDASHLFAHVDKYHPASTSSANGFDHLKGLFGKAKQKIMQMDKPFSSLDLPTLGTGPSVVISDVRRSENELLRRRISPQRIDSVQEMGVCRSHKEYFLKCRAPCINDAAMRTNNLIIRLDKLINQCPADVNQRKEFERNTVPWVADKESNACRVCNERFTITRRRHHCRLCGKMMCHACSQFLSFITARKLTNPAFAAQMLEEMSRAELESSIVNQSKPNYASLSSSKSSSTSMTDAIRNAVSGDSLMSVRKKSEKIFSSTLAIMKGDGSEVSLSSLLQQLQDEDQHLRICAVCKGLLSARDEKMEQMSVSPMVVVLYDRLCSLIREAEKLTSSYARMHDSLNKGESMYTLESATQLRKKVVYLQREIDSVSAKIETLGTSEDSSQKISPRERVLQKNIRLLAISTLQWIISQLRALPSEDEYKRLQENRRAEIKRQTELQAERNAFIVNPCSSNTSLKDLTHAAPEDENVREVRSKDYSDSFTIIEPASAFGDDGWTPCTQPLHAYNPFVDDEPKINPLQEQIYNIKRFLKQAAEDGRLNEVEILEKNLCDLENELRLRTTDNDQ</sequence>